<dbReference type="InterPro" id="IPR043741">
    <property type="entry name" value="DUF5686"/>
</dbReference>
<dbReference type="Proteomes" id="UP001474120">
    <property type="component" value="Unassembled WGS sequence"/>
</dbReference>
<keyword evidence="3" id="KW-1185">Reference proteome</keyword>
<keyword evidence="1" id="KW-0732">Signal</keyword>
<dbReference type="EMBL" id="JBCDNA010000002">
    <property type="protein sequence ID" value="MEL4456094.1"/>
    <property type="molecule type" value="Genomic_DNA"/>
</dbReference>
<dbReference type="RefSeq" id="WP_342160128.1">
    <property type="nucleotide sequence ID" value="NZ_JBCDNA010000002.1"/>
</dbReference>
<dbReference type="Pfam" id="PF13715">
    <property type="entry name" value="CarbopepD_reg_2"/>
    <property type="match status" value="1"/>
</dbReference>
<accession>A0ABU9L0X4</accession>
<evidence type="ECO:0000313" key="2">
    <source>
        <dbReference type="EMBL" id="MEL4456094.1"/>
    </source>
</evidence>
<protein>
    <submittedName>
        <fullName evidence="2">DUF5686 family protein</fullName>
    </submittedName>
</protein>
<feature type="chain" id="PRO_5045806316" evidence="1">
    <location>
        <begin position="21"/>
        <end position="826"/>
    </location>
</feature>
<proteinExistence type="predicted"/>
<dbReference type="SUPFAM" id="SSF49464">
    <property type="entry name" value="Carboxypeptidase regulatory domain-like"/>
    <property type="match status" value="1"/>
</dbReference>
<evidence type="ECO:0000313" key="3">
    <source>
        <dbReference type="Proteomes" id="UP001474120"/>
    </source>
</evidence>
<evidence type="ECO:0000256" key="1">
    <source>
        <dbReference type="SAM" id="SignalP"/>
    </source>
</evidence>
<dbReference type="Pfam" id="PF18939">
    <property type="entry name" value="DUF5686"/>
    <property type="match status" value="1"/>
</dbReference>
<name>A0ABU9L0X4_9FLAO</name>
<comment type="caution">
    <text evidence="2">The sequence shown here is derived from an EMBL/GenBank/DDBJ whole genome shotgun (WGS) entry which is preliminary data.</text>
</comment>
<sequence>MQKKLLYICFFLSLGLTAQIKVSGFVVDESDEPVPFANIIFKGSTEGTISDENGKFYLETSNFYKELEVSFVGFETKLIPLEKVNANLRIVLQEGRDELREVMIYSGRIKKKNNPAIDILKKIWAQKRRNGLNMYDRYEFDRYEKIEFDLNNIDEKLMERKVFEGMEMVFDQIDTSKITGKVFLPIFINESVYKTYGKNIYPRKKNSIMKANKNSGYSDNQALISFLKQLYVDFDIYDNYLLFFDKKFSSPLSKLGPEVYNYVLTDSSFIDNKWCYNILFYPRRKNELTFKGDFWVSDTTYAIKEIQMYATKNANVNWVKDIYIEQEYEVLNDSVFLLTRDYIMTDFALNQNDKSKGVYGKRTTLYDNHIFNVNRPDEYYKEQIQDNEAMYNQSDEFWEENRQEELSKNEIGIYQMLDTLQNVKRFQQINTIGEILASGYWNFAQGWDFGPVFSTVGYNDIEGLRLKAGGRTYFSQNDKSRVKGYLAYGFMDAKLKYGVEAKHLFKGRDRWILSVGTRKDIEQLGVSLTTSNEVLERSFATTSIFTRGDNSKLSNINLSNVKVSVEPVKNLDLRIGTTYKTLESSNPDLFNVDYYDENGEIQSRIEQVDLSFAVQYTPNRKAYGFGAERSVSNQGRYPTFFFSYTRGLKGVFNSNFDYHKLQFYYEQPYQLGLFGKLRSTFEIGKTFNPVPLQLLNIVPGNQTFFTSRTLFDLLDYYEFVTDEYVSLHVEHNFNGKIFAKIPWIRDLQWREIIGIRGVVGGISQENRDINASDIIYRAPENIYWEYHFGIGNIFKLLRVDFEYRGSYRDLPDATKFAVKVGFGFYF</sequence>
<dbReference type="Gene3D" id="2.60.40.1120">
    <property type="entry name" value="Carboxypeptidase-like, regulatory domain"/>
    <property type="match status" value="1"/>
</dbReference>
<gene>
    <name evidence="2" type="ORF">AABB81_09330</name>
</gene>
<reference evidence="2 3" key="1">
    <citation type="submission" date="2024-04" db="EMBL/GenBank/DDBJ databases">
        <title>whole genome sequencing of Lutimonas vermicola strain IMCC1616.</title>
        <authorList>
            <person name="Bae S.S."/>
        </authorList>
    </citation>
    <scope>NUCLEOTIDE SEQUENCE [LARGE SCALE GENOMIC DNA]</scope>
    <source>
        <strain evidence="2 3">IMCC1616</strain>
    </source>
</reference>
<organism evidence="2 3">
    <name type="scientific">Lutimonas vermicola</name>
    <dbReference type="NCBI Taxonomy" id="414288"/>
    <lineage>
        <taxon>Bacteria</taxon>
        <taxon>Pseudomonadati</taxon>
        <taxon>Bacteroidota</taxon>
        <taxon>Flavobacteriia</taxon>
        <taxon>Flavobacteriales</taxon>
        <taxon>Flavobacteriaceae</taxon>
        <taxon>Lutimonas</taxon>
    </lineage>
</organism>
<dbReference type="InterPro" id="IPR008969">
    <property type="entry name" value="CarboxyPept-like_regulatory"/>
</dbReference>
<feature type="signal peptide" evidence="1">
    <location>
        <begin position="1"/>
        <end position="20"/>
    </location>
</feature>